<gene>
    <name evidence="10" type="ORF">AS180_07030</name>
</gene>
<evidence type="ECO:0000256" key="5">
    <source>
        <dbReference type="ARBA" id="ARBA00023136"/>
    </source>
</evidence>
<evidence type="ECO:0000256" key="6">
    <source>
        <dbReference type="ARBA" id="ARBA00038076"/>
    </source>
</evidence>
<keyword evidence="4 7" id="KW-1133">Transmembrane helix</keyword>
<dbReference type="InterPro" id="IPR003838">
    <property type="entry name" value="ABC3_permease_C"/>
</dbReference>
<dbReference type="InterPro" id="IPR025857">
    <property type="entry name" value="MacB_PCD"/>
</dbReference>
<feature type="transmembrane region" description="Helical" evidence="7">
    <location>
        <begin position="359"/>
        <end position="381"/>
    </location>
</feature>
<reference evidence="10 11" key="1">
    <citation type="submission" date="2015-11" db="EMBL/GenBank/DDBJ databases">
        <title>Bacillus caseinolyticus sp nov.</title>
        <authorList>
            <person name="Dastager S.G."/>
            <person name="Mawlankar R."/>
        </authorList>
    </citation>
    <scope>NUCLEOTIDE SEQUENCE [LARGE SCALE GENOMIC DNA]</scope>
    <source>
        <strain evidence="10 11">SGD-V-76</strain>
    </source>
</reference>
<evidence type="ECO:0000259" key="8">
    <source>
        <dbReference type="Pfam" id="PF02687"/>
    </source>
</evidence>
<dbReference type="InterPro" id="IPR050250">
    <property type="entry name" value="Macrolide_Exporter_MacB"/>
</dbReference>
<dbReference type="PANTHER" id="PTHR30572:SF4">
    <property type="entry name" value="ABC TRANSPORTER PERMEASE YTRF"/>
    <property type="match status" value="1"/>
</dbReference>
<evidence type="ECO:0000259" key="9">
    <source>
        <dbReference type="Pfam" id="PF12704"/>
    </source>
</evidence>
<evidence type="ECO:0000256" key="7">
    <source>
        <dbReference type="SAM" id="Phobius"/>
    </source>
</evidence>
<comment type="subcellular location">
    <subcellularLocation>
        <location evidence="1">Cell membrane</location>
        <topology evidence="1">Multi-pass membrane protein</topology>
    </subcellularLocation>
</comment>
<feature type="transmembrane region" description="Helical" evidence="7">
    <location>
        <begin position="21"/>
        <end position="42"/>
    </location>
</feature>
<evidence type="ECO:0000313" key="11">
    <source>
        <dbReference type="Proteomes" id="UP000053681"/>
    </source>
</evidence>
<dbReference type="EMBL" id="LNQP01000019">
    <property type="protein sequence ID" value="KSU88579.1"/>
    <property type="molecule type" value="Genomic_DNA"/>
</dbReference>
<dbReference type="GO" id="GO:0005886">
    <property type="term" value="C:plasma membrane"/>
    <property type="evidence" value="ECO:0007669"/>
    <property type="project" value="UniProtKB-SubCell"/>
</dbReference>
<dbReference type="AlphaFoldDB" id="A0A0V8JNF2"/>
<name>A0A0V8JNF2_9BACI</name>
<keyword evidence="11" id="KW-1185">Reference proteome</keyword>
<proteinExistence type="inferred from homology"/>
<accession>A0A0V8JNF2</accession>
<feature type="domain" description="ABC3 transporter permease C-terminal" evidence="8">
    <location>
        <begin position="278"/>
        <end position="391"/>
    </location>
</feature>
<feature type="transmembrane region" description="Helical" evidence="7">
    <location>
        <begin position="271"/>
        <end position="299"/>
    </location>
</feature>
<dbReference type="Proteomes" id="UP000053681">
    <property type="component" value="Unassembled WGS sequence"/>
</dbReference>
<keyword evidence="3 7" id="KW-0812">Transmembrane</keyword>
<feature type="domain" description="MacB-like periplasmic core" evidence="9">
    <location>
        <begin position="21"/>
        <end position="239"/>
    </location>
</feature>
<dbReference type="RefSeq" id="WP_062686602.1">
    <property type="nucleotide sequence ID" value="NZ_KQ758637.1"/>
</dbReference>
<keyword evidence="5 7" id="KW-0472">Membrane</keyword>
<protein>
    <submittedName>
        <fullName evidence="10">Macrolide ABC transporter permease</fullName>
    </submittedName>
</protein>
<dbReference type="PANTHER" id="PTHR30572">
    <property type="entry name" value="MEMBRANE COMPONENT OF TRANSPORTER-RELATED"/>
    <property type="match status" value="1"/>
</dbReference>
<organism evidence="10 11">
    <name type="scientific">Priestia veravalensis</name>
    <dbReference type="NCBI Taxonomy" id="1414648"/>
    <lineage>
        <taxon>Bacteria</taxon>
        <taxon>Bacillati</taxon>
        <taxon>Bacillota</taxon>
        <taxon>Bacilli</taxon>
        <taxon>Bacillales</taxon>
        <taxon>Bacillaceae</taxon>
        <taxon>Priestia</taxon>
    </lineage>
</organism>
<dbReference type="GO" id="GO:0022857">
    <property type="term" value="F:transmembrane transporter activity"/>
    <property type="evidence" value="ECO:0007669"/>
    <property type="project" value="TreeGrafter"/>
</dbReference>
<comment type="caution">
    <text evidence="10">The sequence shown here is derived from an EMBL/GenBank/DDBJ whole genome shotgun (WGS) entry which is preliminary data.</text>
</comment>
<evidence type="ECO:0000256" key="3">
    <source>
        <dbReference type="ARBA" id="ARBA00022692"/>
    </source>
</evidence>
<evidence type="ECO:0000256" key="2">
    <source>
        <dbReference type="ARBA" id="ARBA00022475"/>
    </source>
</evidence>
<evidence type="ECO:0000256" key="1">
    <source>
        <dbReference type="ARBA" id="ARBA00004651"/>
    </source>
</evidence>
<dbReference type="Pfam" id="PF02687">
    <property type="entry name" value="FtsX"/>
    <property type="match status" value="1"/>
</dbReference>
<evidence type="ECO:0000256" key="4">
    <source>
        <dbReference type="ARBA" id="ARBA00022989"/>
    </source>
</evidence>
<comment type="similarity">
    <text evidence="6">Belongs to the ABC-4 integral membrane protein family.</text>
</comment>
<dbReference type="Pfam" id="PF12704">
    <property type="entry name" value="MacB_PCD"/>
    <property type="match status" value="1"/>
</dbReference>
<evidence type="ECO:0000313" key="10">
    <source>
        <dbReference type="EMBL" id="KSU88579.1"/>
    </source>
</evidence>
<sequence length="398" mass="42881">MSMMENIRMALASVVAHKLRSLLTMLGIIIGVAAVIIVVAIGQGGEQMLKSQITGDSNTVDLMYEPSEEEIQTNPNIWEQAFFTSQDIDNLGKLPGVENVVASLQEMMSVRYKEDTLDTTVYAINQSYLDVNDLKIAQGQSLTDGDFLSGNRVALISDELNKEMFKDSSGLGEIIWVKNQPIEVVGILEKPTGILGSFGMMEVYMPSNTYKSSFGKVDYTSVSLQASNPDELQTVGESAANLLNETYGTEDSYTVMNMEAIADGIGQVTTIMTIIIGSIAGISLLVGGIGVMNIMLVSVTERTREIGIRKALGATKRQILTQFLIESITLTLIGGIVGILLGAGGASIVSMFAGWPPLISWQIIVIGLLFSMTIGVIFGMLPANKAAKLDPIEALRYE</sequence>
<feature type="transmembrane region" description="Helical" evidence="7">
    <location>
        <begin position="320"/>
        <end position="353"/>
    </location>
</feature>
<keyword evidence="2" id="KW-1003">Cell membrane</keyword>